<proteinExistence type="predicted"/>
<name>A0AAJ3LTM4_PROHU</name>
<dbReference type="Proteomes" id="UP000078250">
    <property type="component" value="Unassembled WGS sequence"/>
</dbReference>
<dbReference type="Gene3D" id="2.160.10.10">
    <property type="entry name" value="Hexapeptide repeat proteins"/>
    <property type="match status" value="1"/>
</dbReference>
<evidence type="ECO:0000313" key="1">
    <source>
        <dbReference type="EMBL" id="OAT46851.1"/>
    </source>
</evidence>
<comment type="caution">
    <text evidence="1">The sequence shown here is derived from an EMBL/GenBank/DDBJ whole genome shotgun (WGS) entry which is preliminary data.</text>
</comment>
<accession>A0AAJ3LTM4</accession>
<dbReference type="SUPFAM" id="SSF51161">
    <property type="entry name" value="Trimeric LpxA-like enzymes"/>
    <property type="match status" value="1"/>
</dbReference>
<gene>
    <name evidence="1" type="ORF">M997_1849</name>
</gene>
<sequence length="454" mass="51680">MKKYIITNESKVYNGITLFKIKRVYTGSPGGWIENESNLSREEGCFIYDDVMVFGNARVTENAIVSNNAKIYDNAIISGNAKVSDNASIYDSAVVTQNAIVKGNAIIRGNAKIEGNVIVSNDAIVEGDTVVSGDEQIQYYTGGWKDINKVIQFTFYINYIYQESNLYVNGKHQVPIGVSLYVLDKESKHFKISEEEMYKNIRIVDDSNKPLNQDIHISRESKGYVYPESENIFVQRNLSECVWYVSVDKIMDPFKLCAQCNINGKEYTTAFRSDLNRDRQSVVTLTVLPTRVFTKEDMDIDPLLYPVVEKNVSIPGGTLSKYYLAFNGSGGEITTFAECEENKEFYYVHNGNYQSISTSTDQSISYRFSDYYTKNFHFNNILPIPVISENHERSGLCFWTYSIQFGVPFSSSKKEEKMDCVIRDQYGNGANISVKTDENNKLIFMLDNEVKLTY</sequence>
<dbReference type="RefSeq" id="WP_064719832.1">
    <property type="nucleotide sequence ID" value="NZ_LXEV01000022.1"/>
</dbReference>
<dbReference type="InterPro" id="IPR011004">
    <property type="entry name" value="Trimer_LpxA-like_sf"/>
</dbReference>
<keyword evidence="2" id="KW-1185">Reference proteome</keyword>
<evidence type="ECO:0000313" key="2">
    <source>
        <dbReference type="Proteomes" id="UP000078250"/>
    </source>
</evidence>
<dbReference type="EMBL" id="LXEV01000022">
    <property type="protein sequence ID" value="OAT46851.1"/>
    <property type="molecule type" value="Genomic_DNA"/>
</dbReference>
<protein>
    <recommendedName>
        <fullName evidence="3">Transferase</fullName>
    </recommendedName>
</protein>
<evidence type="ECO:0008006" key="3">
    <source>
        <dbReference type="Google" id="ProtNLM"/>
    </source>
</evidence>
<organism evidence="1 2">
    <name type="scientific">Proteus hauseri ATCC 700826</name>
    <dbReference type="NCBI Taxonomy" id="1354271"/>
    <lineage>
        <taxon>Bacteria</taxon>
        <taxon>Pseudomonadati</taxon>
        <taxon>Pseudomonadota</taxon>
        <taxon>Gammaproteobacteria</taxon>
        <taxon>Enterobacterales</taxon>
        <taxon>Morganellaceae</taxon>
        <taxon>Proteus</taxon>
    </lineage>
</organism>
<dbReference type="AlphaFoldDB" id="A0AAJ3LTM4"/>
<reference evidence="1 2" key="1">
    <citation type="submission" date="2016-04" db="EMBL/GenBank/DDBJ databases">
        <title>ATOL: Assembling a taxonomically balanced genome-scale reconstruction of the evolutionary history of the Enterobacteriaceae.</title>
        <authorList>
            <person name="Plunkett G.III."/>
            <person name="Neeno-Eckwall E.C."/>
            <person name="Glasner J.D."/>
            <person name="Perna N.T."/>
        </authorList>
    </citation>
    <scope>NUCLEOTIDE SEQUENCE [LARGE SCALE GENOMIC DNA]</scope>
    <source>
        <strain evidence="1 2">ATCC 700826</strain>
    </source>
</reference>